<reference evidence="8 9" key="1">
    <citation type="journal article" date="2016" name="Nat. Commun.">
        <title>Thousands of microbial genomes shed light on interconnected biogeochemical processes in an aquifer system.</title>
        <authorList>
            <person name="Anantharaman K."/>
            <person name="Brown C.T."/>
            <person name="Hug L.A."/>
            <person name="Sharon I."/>
            <person name="Castelle C.J."/>
            <person name="Probst A.J."/>
            <person name="Thomas B.C."/>
            <person name="Singh A."/>
            <person name="Wilkins M.J."/>
            <person name="Karaoz U."/>
            <person name="Brodie E.L."/>
            <person name="Williams K.H."/>
            <person name="Hubbard S.S."/>
            <person name="Banfield J.F."/>
        </authorList>
    </citation>
    <scope>NUCLEOTIDE SEQUENCE [LARGE SCALE GENOMIC DNA]</scope>
</reference>
<dbReference type="HAMAP" id="MF_02065">
    <property type="entry name" value="MltG"/>
    <property type="match status" value="1"/>
</dbReference>
<evidence type="ECO:0000256" key="2">
    <source>
        <dbReference type="ARBA" id="ARBA00022692"/>
    </source>
</evidence>
<protein>
    <recommendedName>
        <fullName evidence="7">Endolytic murein transglycosylase</fullName>
        <ecNumber evidence="7">4.2.2.29</ecNumber>
    </recommendedName>
    <alternativeName>
        <fullName evidence="7">Peptidoglycan lytic transglycosylase</fullName>
    </alternativeName>
    <alternativeName>
        <fullName evidence="7">Peptidoglycan polymerization terminase</fullName>
    </alternativeName>
</protein>
<evidence type="ECO:0000256" key="5">
    <source>
        <dbReference type="ARBA" id="ARBA00023239"/>
    </source>
</evidence>
<dbReference type="InterPro" id="IPR003770">
    <property type="entry name" value="MLTG-like"/>
</dbReference>
<dbReference type="GO" id="GO:0071555">
    <property type="term" value="P:cell wall organization"/>
    <property type="evidence" value="ECO:0007669"/>
    <property type="project" value="UniProtKB-KW"/>
</dbReference>
<keyword evidence="1 7" id="KW-1003">Cell membrane</keyword>
<dbReference type="EMBL" id="MFAV01000020">
    <property type="protein sequence ID" value="OGD86346.1"/>
    <property type="molecule type" value="Genomic_DNA"/>
</dbReference>
<evidence type="ECO:0000313" key="9">
    <source>
        <dbReference type="Proteomes" id="UP000176628"/>
    </source>
</evidence>
<sequence>MRFKIFLFFLLVTLISGSFFFWYKTQLLPVSDQKITKDFIISQGQSLSDISANLKKEGLIKSPLAFKIIVARLGLAKKMQAGNFRLSSNLSSFQVVATLTHGSSDVWVTFPEGQRVEEIAAKLHEVLGILENEFLKVSKEGYMFPDTYLVPKNAGAKEVAQMMMDNFQKRVTAPLPQDAQKRNLSLEQVVILASLVERETRFEEDRSKVAGILIKRWRLSLPLEVDATVQYALGWQKEEKTWWKTTLTVKDLAVNSPYNTRKNAGLPPGPIANPGLSSIKAVVYFQESPYFYYLSDNQGKIHYAKTLEEHIENINSFIIH</sequence>
<keyword evidence="2 7" id="KW-0812">Transmembrane</keyword>
<keyword evidence="3 7" id="KW-1133">Transmembrane helix</keyword>
<dbReference type="GO" id="GO:0008932">
    <property type="term" value="F:lytic endotransglycosylase activity"/>
    <property type="evidence" value="ECO:0007669"/>
    <property type="project" value="UniProtKB-UniRule"/>
</dbReference>
<dbReference type="GO" id="GO:0009252">
    <property type="term" value="P:peptidoglycan biosynthetic process"/>
    <property type="evidence" value="ECO:0007669"/>
    <property type="project" value="UniProtKB-UniRule"/>
</dbReference>
<keyword evidence="5 7" id="KW-0456">Lyase</keyword>
<evidence type="ECO:0000256" key="7">
    <source>
        <dbReference type="HAMAP-Rule" id="MF_02065"/>
    </source>
</evidence>
<accession>A0A1F5G387</accession>
<dbReference type="CDD" id="cd08010">
    <property type="entry name" value="MltG_like"/>
    <property type="match status" value="1"/>
</dbReference>
<evidence type="ECO:0000256" key="6">
    <source>
        <dbReference type="ARBA" id="ARBA00023316"/>
    </source>
</evidence>
<dbReference type="PANTHER" id="PTHR30518:SF2">
    <property type="entry name" value="ENDOLYTIC MUREIN TRANSGLYCOSYLASE"/>
    <property type="match status" value="1"/>
</dbReference>
<evidence type="ECO:0000256" key="3">
    <source>
        <dbReference type="ARBA" id="ARBA00022989"/>
    </source>
</evidence>
<feature type="site" description="Important for catalytic activity" evidence="7">
    <location>
        <position position="199"/>
    </location>
</feature>
<proteinExistence type="inferred from homology"/>
<evidence type="ECO:0000256" key="1">
    <source>
        <dbReference type="ARBA" id="ARBA00022475"/>
    </source>
</evidence>
<comment type="similarity">
    <text evidence="7">Belongs to the transglycosylase MltG family.</text>
</comment>
<dbReference type="GO" id="GO:0005886">
    <property type="term" value="C:plasma membrane"/>
    <property type="evidence" value="ECO:0007669"/>
    <property type="project" value="UniProtKB-UniRule"/>
</dbReference>
<evidence type="ECO:0000313" key="8">
    <source>
        <dbReference type="EMBL" id="OGD86346.1"/>
    </source>
</evidence>
<gene>
    <name evidence="7" type="primary">mltG</name>
    <name evidence="8" type="ORF">A2Z23_00365</name>
</gene>
<dbReference type="Pfam" id="PF02618">
    <property type="entry name" value="YceG"/>
    <property type="match status" value="1"/>
</dbReference>
<dbReference type="Gene3D" id="3.30.1490.480">
    <property type="entry name" value="Endolytic murein transglycosylase"/>
    <property type="match status" value="1"/>
</dbReference>
<dbReference type="PANTHER" id="PTHR30518">
    <property type="entry name" value="ENDOLYTIC MUREIN TRANSGLYCOSYLASE"/>
    <property type="match status" value="1"/>
</dbReference>
<dbReference type="Proteomes" id="UP000176628">
    <property type="component" value="Unassembled WGS sequence"/>
</dbReference>
<name>A0A1F5G387_9BACT</name>
<evidence type="ECO:0000256" key="4">
    <source>
        <dbReference type="ARBA" id="ARBA00023136"/>
    </source>
</evidence>
<dbReference type="AlphaFoldDB" id="A0A1F5G387"/>
<dbReference type="NCBIfam" id="TIGR00247">
    <property type="entry name" value="endolytic transglycosylase MltG"/>
    <property type="match status" value="1"/>
</dbReference>
<organism evidence="8 9">
    <name type="scientific">Candidatus Curtissbacteria bacterium RBG_16_39_7</name>
    <dbReference type="NCBI Taxonomy" id="1797707"/>
    <lineage>
        <taxon>Bacteria</taxon>
        <taxon>Candidatus Curtissiibacteriota</taxon>
    </lineage>
</organism>
<comment type="catalytic activity">
    <reaction evidence="7">
        <text>a peptidoglycan chain = a peptidoglycan chain with N-acetyl-1,6-anhydromuramyl-[peptide] at the reducing end + a peptidoglycan chain with N-acetylglucosamine at the non-reducing end.</text>
        <dbReference type="EC" id="4.2.2.29"/>
    </reaction>
</comment>
<comment type="caution">
    <text evidence="8">The sequence shown here is derived from an EMBL/GenBank/DDBJ whole genome shotgun (WGS) entry which is preliminary data.</text>
</comment>
<comment type="function">
    <text evidence="7">Functions as a peptidoglycan terminase that cleaves nascent peptidoglycan strands endolytically to terminate their elongation.</text>
</comment>
<keyword evidence="4 7" id="KW-0472">Membrane</keyword>
<keyword evidence="6 7" id="KW-0961">Cell wall biogenesis/degradation</keyword>
<dbReference type="EC" id="4.2.2.29" evidence="7"/>